<feature type="compositionally biased region" description="Low complexity" evidence="1">
    <location>
        <begin position="138"/>
        <end position="147"/>
    </location>
</feature>
<dbReference type="EMBL" id="GISG01138267">
    <property type="protein sequence ID" value="MBA4644410.1"/>
    <property type="molecule type" value="Transcribed_RNA"/>
</dbReference>
<feature type="compositionally biased region" description="Gly residues" evidence="1">
    <location>
        <begin position="89"/>
        <end position="99"/>
    </location>
</feature>
<reference evidence="2" key="1">
    <citation type="journal article" date="2013" name="J. Plant Res.">
        <title>Effect of fungi and light on seed germination of three Opuntia species from semiarid lands of central Mexico.</title>
        <authorList>
            <person name="Delgado-Sanchez P."/>
            <person name="Jimenez-Bremont J.F."/>
            <person name="Guerrero-Gonzalez Mde L."/>
            <person name="Flores J."/>
        </authorList>
    </citation>
    <scope>NUCLEOTIDE SEQUENCE</scope>
    <source>
        <tissue evidence="2">Cladode</tissue>
    </source>
</reference>
<dbReference type="AlphaFoldDB" id="A0A7C8ZKI7"/>
<name>A0A7C8ZKI7_OPUST</name>
<feature type="compositionally biased region" description="Polar residues" evidence="1">
    <location>
        <begin position="114"/>
        <end position="131"/>
    </location>
</feature>
<evidence type="ECO:0000313" key="2">
    <source>
        <dbReference type="EMBL" id="MBA4644410.1"/>
    </source>
</evidence>
<proteinExistence type="predicted"/>
<accession>A0A7C8ZKI7</accession>
<reference evidence="2" key="2">
    <citation type="submission" date="2020-07" db="EMBL/GenBank/DDBJ databases">
        <authorList>
            <person name="Vera ALvarez R."/>
            <person name="Arias-Moreno D.M."/>
            <person name="Jimenez-Jacinto V."/>
            <person name="Jimenez-Bremont J.F."/>
            <person name="Swaminathan K."/>
            <person name="Moose S.P."/>
            <person name="Guerrero-Gonzalez M.L."/>
            <person name="Marino-Ramirez L."/>
            <person name="Landsman D."/>
            <person name="Rodriguez-Kessler M."/>
            <person name="Delgado-Sanchez P."/>
        </authorList>
    </citation>
    <scope>NUCLEOTIDE SEQUENCE</scope>
    <source>
        <tissue evidence="2">Cladode</tissue>
    </source>
</reference>
<evidence type="ECO:0000256" key="1">
    <source>
        <dbReference type="SAM" id="MobiDB-lite"/>
    </source>
</evidence>
<sequence length="236" mass="25333">MMSECLVVPSWNLNLKHQRQELNKEEQERNRSSHVDFELHSFSQIVPMSNYEVAELTWENGQLALHELGGMFPPPTSTLSSPPKPSWDGDGGGGGGGRAGDTLESIVHQATHCNKQNQNSMPIPSTQQATVPDSMGNVASGVASSSGKWAENSGPVQPAPPPPPTLPSPGLVRKRMRDPNDHESACASANAAFCRENTDTTMMTWASHGSPRSCSRTKTTTDEDSACHGGSVYLIP</sequence>
<feature type="compositionally biased region" description="Pro residues" evidence="1">
    <location>
        <begin position="157"/>
        <end position="167"/>
    </location>
</feature>
<feature type="region of interest" description="Disordered" evidence="1">
    <location>
        <begin position="72"/>
        <end position="101"/>
    </location>
</feature>
<organism evidence="2">
    <name type="scientific">Opuntia streptacantha</name>
    <name type="common">Prickly pear cactus</name>
    <name type="synonym">Opuntia cardona</name>
    <dbReference type="NCBI Taxonomy" id="393608"/>
    <lineage>
        <taxon>Eukaryota</taxon>
        <taxon>Viridiplantae</taxon>
        <taxon>Streptophyta</taxon>
        <taxon>Embryophyta</taxon>
        <taxon>Tracheophyta</taxon>
        <taxon>Spermatophyta</taxon>
        <taxon>Magnoliopsida</taxon>
        <taxon>eudicotyledons</taxon>
        <taxon>Gunneridae</taxon>
        <taxon>Pentapetalae</taxon>
        <taxon>Caryophyllales</taxon>
        <taxon>Cactineae</taxon>
        <taxon>Cactaceae</taxon>
        <taxon>Opuntioideae</taxon>
        <taxon>Opuntia</taxon>
    </lineage>
</organism>
<feature type="region of interest" description="Disordered" evidence="1">
    <location>
        <begin position="207"/>
        <end position="236"/>
    </location>
</feature>
<feature type="region of interest" description="Disordered" evidence="1">
    <location>
        <begin position="114"/>
        <end position="184"/>
    </location>
</feature>
<protein>
    <submittedName>
        <fullName evidence="2">Uncharacterized protein</fullName>
    </submittedName>
</protein>